<dbReference type="PROSITE" id="PS50850">
    <property type="entry name" value="MFS"/>
    <property type="match status" value="1"/>
</dbReference>
<evidence type="ECO:0000256" key="3">
    <source>
        <dbReference type="ARBA" id="ARBA00022989"/>
    </source>
</evidence>
<dbReference type="RefSeq" id="WP_204736198.1">
    <property type="nucleotide sequence ID" value="NZ_CP059676.1"/>
</dbReference>
<evidence type="ECO:0000313" key="8">
    <source>
        <dbReference type="Proteomes" id="UP000705983"/>
    </source>
</evidence>
<reference evidence="8" key="1">
    <citation type="submission" date="2021-02" db="EMBL/GenBank/DDBJ databases">
        <title>Leucobacter sp. CX169.</title>
        <authorList>
            <person name="Cheng Y."/>
        </authorList>
    </citation>
    <scope>NUCLEOTIDE SEQUENCE [LARGE SCALE GENOMIC DNA]</scope>
    <source>
        <strain evidence="8">JY899</strain>
    </source>
</reference>
<evidence type="ECO:0000256" key="5">
    <source>
        <dbReference type="SAM" id="Phobius"/>
    </source>
</evidence>
<comment type="subcellular location">
    <subcellularLocation>
        <location evidence="1">Cell membrane</location>
        <topology evidence="1">Multi-pass membrane protein</topology>
    </subcellularLocation>
</comment>
<dbReference type="PANTHER" id="PTHR42718">
    <property type="entry name" value="MAJOR FACILITATOR SUPERFAMILY MULTIDRUG TRANSPORTER MFSC"/>
    <property type="match status" value="1"/>
</dbReference>
<feature type="transmembrane region" description="Helical" evidence="5">
    <location>
        <begin position="79"/>
        <end position="102"/>
    </location>
</feature>
<dbReference type="EMBL" id="JAFFJS010000001">
    <property type="protein sequence ID" value="MBM9432314.1"/>
    <property type="molecule type" value="Genomic_DNA"/>
</dbReference>
<feature type="transmembrane region" description="Helical" evidence="5">
    <location>
        <begin position="436"/>
        <end position="457"/>
    </location>
</feature>
<sequence>MTPTLTPTDRNRVLLVLLSALFTALVAVSIINVALPSIRVGLDASSTGLQWVLSGYSLTFGVVLIASGRAGDLLGRERLFILGVAIFGTFSLVAALAPSIVVLNIARALMGVGSGIMNPQITGIIQQHYTGRDRARAFGIFGAVVGFAVAIGPVLGGAIIGWLPAGVGWRWTMGINVPLSIISIVLALAWLPKTPRTSGVKHDLDPIGAILLGTAVFLTMLPFMMAEDSPQTWWFLALGAVVGACWLAWEQHYRFSGRSPMVNLSLFRIRSFSLGSAMIAVFFAGTTTIWVLLAQFVQEGAGQTALVAGMVGLPAAILSVYTSYIGGRLVVTHGRWLVVTGLLLNIAGLVLTVIAAFAIMAGAPVWWLMLAVLPIGFGAGWITSPNQTLTLREVPPNHGGTAGGIMQTGQRVGTAMGTAAVTGLYFSHVSSGYDVALAWGFALITFFMLIALTIATVDAVKGRGQDTV</sequence>
<feature type="transmembrane region" description="Helical" evidence="5">
    <location>
        <begin position="365"/>
        <end position="383"/>
    </location>
</feature>
<feature type="transmembrane region" description="Helical" evidence="5">
    <location>
        <begin position="47"/>
        <end position="67"/>
    </location>
</feature>
<evidence type="ECO:0000256" key="1">
    <source>
        <dbReference type="ARBA" id="ARBA00004651"/>
    </source>
</evidence>
<dbReference type="SUPFAM" id="SSF103473">
    <property type="entry name" value="MFS general substrate transporter"/>
    <property type="match status" value="1"/>
</dbReference>
<keyword evidence="4 5" id="KW-0472">Membrane</keyword>
<feature type="transmembrane region" description="Helical" evidence="5">
    <location>
        <begin position="204"/>
        <end position="226"/>
    </location>
</feature>
<keyword evidence="3 5" id="KW-1133">Transmembrane helix</keyword>
<feature type="transmembrane region" description="Helical" evidence="5">
    <location>
        <begin position="108"/>
        <end position="125"/>
    </location>
</feature>
<evidence type="ECO:0000259" key="6">
    <source>
        <dbReference type="PROSITE" id="PS50850"/>
    </source>
</evidence>
<name>A0ABS2TGA4_9ACTO</name>
<feature type="transmembrane region" description="Helical" evidence="5">
    <location>
        <begin position="137"/>
        <end position="163"/>
    </location>
</feature>
<feature type="transmembrane region" description="Helical" evidence="5">
    <location>
        <begin position="232"/>
        <end position="249"/>
    </location>
</feature>
<dbReference type="Gene3D" id="1.20.1250.20">
    <property type="entry name" value="MFS general substrate transporter like domains"/>
    <property type="match status" value="1"/>
</dbReference>
<dbReference type="InterPro" id="IPR036259">
    <property type="entry name" value="MFS_trans_sf"/>
</dbReference>
<organism evidence="7 8">
    <name type="scientific">Flaviflexus equikiangi</name>
    <dbReference type="NCBI Taxonomy" id="2758573"/>
    <lineage>
        <taxon>Bacteria</taxon>
        <taxon>Bacillati</taxon>
        <taxon>Actinomycetota</taxon>
        <taxon>Actinomycetes</taxon>
        <taxon>Actinomycetales</taxon>
        <taxon>Actinomycetaceae</taxon>
        <taxon>Flaviflexus</taxon>
    </lineage>
</organism>
<proteinExistence type="predicted"/>
<dbReference type="PRINTS" id="PR01036">
    <property type="entry name" value="TCRTETB"/>
</dbReference>
<dbReference type="Pfam" id="PF07690">
    <property type="entry name" value="MFS_1"/>
    <property type="match status" value="1"/>
</dbReference>
<dbReference type="InterPro" id="IPR011701">
    <property type="entry name" value="MFS"/>
</dbReference>
<feature type="transmembrane region" description="Helical" evidence="5">
    <location>
        <begin position="12"/>
        <end position="35"/>
    </location>
</feature>
<dbReference type="InterPro" id="IPR020846">
    <property type="entry name" value="MFS_dom"/>
</dbReference>
<keyword evidence="8" id="KW-1185">Reference proteome</keyword>
<protein>
    <submittedName>
        <fullName evidence="7">MFS transporter</fullName>
    </submittedName>
</protein>
<comment type="caution">
    <text evidence="7">The sequence shown here is derived from an EMBL/GenBank/DDBJ whole genome shotgun (WGS) entry which is preliminary data.</text>
</comment>
<dbReference type="PANTHER" id="PTHR42718:SF39">
    <property type="entry name" value="ACTINORHODIN TRANSPORTER-RELATED"/>
    <property type="match status" value="1"/>
</dbReference>
<accession>A0ABS2TGA4</accession>
<dbReference type="CDD" id="cd17321">
    <property type="entry name" value="MFS_MMR_MDR_like"/>
    <property type="match status" value="1"/>
</dbReference>
<gene>
    <name evidence="7" type="ORF">JVW63_01125</name>
</gene>
<keyword evidence="2 5" id="KW-0812">Transmembrane</keyword>
<feature type="transmembrane region" description="Helical" evidence="5">
    <location>
        <begin position="336"/>
        <end position="359"/>
    </location>
</feature>
<dbReference type="Proteomes" id="UP000705983">
    <property type="component" value="Unassembled WGS sequence"/>
</dbReference>
<dbReference type="Gene3D" id="1.20.1720.10">
    <property type="entry name" value="Multidrug resistance protein D"/>
    <property type="match status" value="1"/>
</dbReference>
<evidence type="ECO:0000256" key="2">
    <source>
        <dbReference type="ARBA" id="ARBA00022692"/>
    </source>
</evidence>
<feature type="domain" description="Major facilitator superfamily (MFS) profile" evidence="6">
    <location>
        <begin position="13"/>
        <end position="463"/>
    </location>
</feature>
<evidence type="ECO:0000256" key="4">
    <source>
        <dbReference type="ARBA" id="ARBA00023136"/>
    </source>
</evidence>
<feature type="transmembrane region" description="Helical" evidence="5">
    <location>
        <begin position="305"/>
        <end position="324"/>
    </location>
</feature>
<feature type="transmembrane region" description="Helical" evidence="5">
    <location>
        <begin position="269"/>
        <end position="293"/>
    </location>
</feature>
<evidence type="ECO:0000313" key="7">
    <source>
        <dbReference type="EMBL" id="MBM9432314.1"/>
    </source>
</evidence>
<feature type="transmembrane region" description="Helical" evidence="5">
    <location>
        <begin position="169"/>
        <end position="192"/>
    </location>
</feature>